<comment type="similarity">
    <text evidence="1 5 6">Belongs to the bacterial ribosomal protein bL35 family.</text>
</comment>
<keyword evidence="3 5" id="KW-0687">Ribonucleoprotein</keyword>
<dbReference type="Gene3D" id="4.10.410.60">
    <property type="match status" value="1"/>
</dbReference>
<evidence type="ECO:0000256" key="2">
    <source>
        <dbReference type="ARBA" id="ARBA00022980"/>
    </source>
</evidence>
<evidence type="ECO:0000256" key="4">
    <source>
        <dbReference type="ARBA" id="ARBA00071664"/>
    </source>
</evidence>
<evidence type="ECO:0000313" key="8">
    <source>
        <dbReference type="Proteomes" id="UP000256329"/>
    </source>
</evidence>
<comment type="caution">
    <text evidence="7">The sequence shown here is derived from an EMBL/GenBank/DDBJ whole genome shotgun (WGS) entry which is preliminary data.</text>
</comment>
<dbReference type="FunFam" id="4.10.410.60:FF:000001">
    <property type="entry name" value="50S ribosomal protein L35"/>
    <property type="match status" value="1"/>
</dbReference>
<name>A0A3D8P514_9THEO</name>
<evidence type="ECO:0000256" key="6">
    <source>
        <dbReference type="RuleBase" id="RU000568"/>
    </source>
</evidence>
<dbReference type="EMBL" id="QSLN01000010">
    <property type="protein sequence ID" value="RDV82471.1"/>
    <property type="molecule type" value="Genomic_DNA"/>
</dbReference>
<dbReference type="Proteomes" id="UP000256329">
    <property type="component" value="Unassembled WGS sequence"/>
</dbReference>
<evidence type="ECO:0000256" key="1">
    <source>
        <dbReference type="ARBA" id="ARBA00006598"/>
    </source>
</evidence>
<dbReference type="InterPro" id="IPR001706">
    <property type="entry name" value="Ribosomal_bL35"/>
</dbReference>
<reference evidence="7 8" key="1">
    <citation type="submission" date="2018-08" db="EMBL/GenBank/DDBJ databases">
        <title>Form III RuBisCO-mediated autotrophy in Thermodesulfobium bacteria.</title>
        <authorList>
            <person name="Toshchakov S.V."/>
            <person name="Kublanov I.V."/>
            <person name="Frolov E."/>
            <person name="Bonch-Osmolovskaya E.A."/>
            <person name="Tourova T.P."/>
            <person name="Chernych N.A."/>
            <person name="Lebedinsky A.V."/>
        </authorList>
    </citation>
    <scope>NUCLEOTIDE SEQUENCE [LARGE SCALE GENOMIC DNA]</scope>
    <source>
        <strain evidence="7 8">SR</strain>
    </source>
</reference>
<organism evidence="7 8">
    <name type="scientific">Ammonifex thiophilus</name>
    <dbReference type="NCBI Taxonomy" id="444093"/>
    <lineage>
        <taxon>Bacteria</taxon>
        <taxon>Bacillati</taxon>
        <taxon>Bacillota</taxon>
        <taxon>Clostridia</taxon>
        <taxon>Thermoanaerobacterales</taxon>
        <taxon>Thermoanaerobacteraceae</taxon>
        <taxon>Ammonifex</taxon>
    </lineage>
</organism>
<dbReference type="InterPro" id="IPR018265">
    <property type="entry name" value="Ribosomal_bL35_CS"/>
</dbReference>
<accession>A0A3D8P514</accession>
<dbReference type="InterPro" id="IPR037229">
    <property type="entry name" value="Ribosomal_bL35_sf"/>
</dbReference>
<proteinExistence type="inferred from homology"/>
<dbReference type="PANTHER" id="PTHR33343:SF1">
    <property type="entry name" value="LARGE RIBOSOMAL SUBUNIT PROTEIN BL35M"/>
    <property type="match status" value="1"/>
</dbReference>
<keyword evidence="8" id="KW-1185">Reference proteome</keyword>
<dbReference type="AlphaFoldDB" id="A0A3D8P514"/>
<sequence>MPKVKTHRGAAKRFKKTGRGKIVAYCRSGKSHLLEKKTSRRKRRLRHKKVLKPGDAAQIRRLIPYL</sequence>
<evidence type="ECO:0000313" key="7">
    <source>
        <dbReference type="EMBL" id="RDV82471.1"/>
    </source>
</evidence>
<dbReference type="GO" id="GO:0022625">
    <property type="term" value="C:cytosolic large ribosomal subunit"/>
    <property type="evidence" value="ECO:0007669"/>
    <property type="project" value="TreeGrafter"/>
</dbReference>
<dbReference type="HAMAP" id="MF_00514">
    <property type="entry name" value="Ribosomal_bL35"/>
    <property type="match status" value="1"/>
</dbReference>
<evidence type="ECO:0000256" key="3">
    <source>
        <dbReference type="ARBA" id="ARBA00023274"/>
    </source>
</evidence>
<dbReference type="PROSITE" id="PS00936">
    <property type="entry name" value="RIBOSOMAL_L35"/>
    <property type="match status" value="1"/>
</dbReference>
<dbReference type="NCBIfam" id="TIGR00001">
    <property type="entry name" value="rpmI_bact"/>
    <property type="match status" value="1"/>
</dbReference>
<dbReference type="GO" id="GO:0006412">
    <property type="term" value="P:translation"/>
    <property type="evidence" value="ECO:0007669"/>
    <property type="project" value="UniProtKB-UniRule"/>
</dbReference>
<keyword evidence="2 5" id="KW-0689">Ribosomal protein</keyword>
<dbReference type="PANTHER" id="PTHR33343">
    <property type="entry name" value="54S RIBOSOMAL PROTEIN BL35M"/>
    <property type="match status" value="1"/>
</dbReference>
<evidence type="ECO:0000256" key="5">
    <source>
        <dbReference type="HAMAP-Rule" id="MF_00514"/>
    </source>
</evidence>
<dbReference type="InterPro" id="IPR021137">
    <property type="entry name" value="Ribosomal_bL35-like"/>
</dbReference>
<protein>
    <recommendedName>
        <fullName evidence="4 5">Large ribosomal subunit protein bL35</fullName>
    </recommendedName>
</protein>
<dbReference type="PRINTS" id="PR00064">
    <property type="entry name" value="RIBOSOMALL35"/>
</dbReference>
<dbReference type="GO" id="GO:0003735">
    <property type="term" value="F:structural constituent of ribosome"/>
    <property type="evidence" value="ECO:0007669"/>
    <property type="project" value="InterPro"/>
</dbReference>
<gene>
    <name evidence="5" type="primary">rpmI</name>
    <name evidence="7" type="ORF">DXX99_07680</name>
</gene>
<dbReference type="RefSeq" id="WP_115792914.1">
    <property type="nucleotide sequence ID" value="NZ_QSLN01000010.1"/>
</dbReference>
<dbReference type="OrthoDB" id="47476at2"/>
<dbReference type="Pfam" id="PF01632">
    <property type="entry name" value="Ribosomal_L35p"/>
    <property type="match status" value="1"/>
</dbReference>
<dbReference type="SUPFAM" id="SSF143034">
    <property type="entry name" value="L35p-like"/>
    <property type="match status" value="1"/>
</dbReference>